<reference evidence="2 3" key="1">
    <citation type="submission" date="2020-03" db="EMBL/GenBank/DDBJ databases">
        <title>Weissella sp. nov., isolated from Cybister lewisianus.</title>
        <authorList>
            <person name="Hyun D.-W."/>
            <person name="Bae J.-W."/>
        </authorList>
    </citation>
    <scope>NUCLEOTIDE SEQUENCE [LARGE SCALE GENOMIC DNA]</scope>
    <source>
        <strain evidence="2 3">HDW19</strain>
    </source>
</reference>
<feature type="domain" description="Xylose isomerase-like TIM barrel" evidence="1">
    <location>
        <begin position="124"/>
        <end position="244"/>
    </location>
</feature>
<dbReference type="Gene3D" id="3.20.20.150">
    <property type="entry name" value="Divalent-metal-dependent TIM barrel enzymes"/>
    <property type="match status" value="1"/>
</dbReference>
<keyword evidence="3" id="KW-1185">Reference proteome</keyword>
<evidence type="ECO:0000313" key="3">
    <source>
        <dbReference type="Proteomes" id="UP000500741"/>
    </source>
</evidence>
<dbReference type="EMBL" id="CP049888">
    <property type="protein sequence ID" value="QIL50300.1"/>
    <property type="molecule type" value="Genomic_DNA"/>
</dbReference>
<evidence type="ECO:0000259" key="1">
    <source>
        <dbReference type="Pfam" id="PF01261"/>
    </source>
</evidence>
<evidence type="ECO:0000313" key="2">
    <source>
        <dbReference type="EMBL" id="QIL50300.1"/>
    </source>
</evidence>
<dbReference type="RefSeq" id="WP_166009772.1">
    <property type="nucleotide sequence ID" value="NZ_CP049888.1"/>
</dbReference>
<keyword evidence="2" id="KW-0413">Isomerase</keyword>
<name>A0A6G8AZ91_9LACO</name>
<organism evidence="2 3">
    <name type="scientific">Weissella coleopterorum</name>
    <dbReference type="NCBI Taxonomy" id="2714949"/>
    <lineage>
        <taxon>Bacteria</taxon>
        <taxon>Bacillati</taxon>
        <taxon>Bacillota</taxon>
        <taxon>Bacilli</taxon>
        <taxon>Lactobacillales</taxon>
        <taxon>Lactobacillaceae</taxon>
        <taxon>Weissella</taxon>
    </lineage>
</organism>
<dbReference type="KEGG" id="wco:G7084_02545"/>
<dbReference type="AlphaFoldDB" id="A0A6G8AZ91"/>
<dbReference type="InterPro" id="IPR036237">
    <property type="entry name" value="Xyl_isomerase-like_sf"/>
</dbReference>
<protein>
    <submittedName>
        <fullName evidence="2">Sugar phosphate isomerase/epimerase</fullName>
    </submittedName>
</protein>
<dbReference type="SUPFAM" id="SSF51658">
    <property type="entry name" value="Xylose isomerase-like"/>
    <property type="match status" value="1"/>
</dbReference>
<dbReference type="Pfam" id="PF01261">
    <property type="entry name" value="AP_endonuc_2"/>
    <property type="match status" value="1"/>
</dbReference>
<accession>A0A6G8AZ91</accession>
<dbReference type="GO" id="GO:0016853">
    <property type="term" value="F:isomerase activity"/>
    <property type="evidence" value="ECO:0007669"/>
    <property type="project" value="UniProtKB-KW"/>
</dbReference>
<gene>
    <name evidence="2" type="ORF">G7084_02545</name>
</gene>
<proteinExistence type="predicted"/>
<dbReference type="Proteomes" id="UP000500741">
    <property type="component" value="Chromosome"/>
</dbReference>
<dbReference type="InterPro" id="IPR013022">
    <property type="entry name" value="Xyl_isomerase-like_TIM-brl"/>
</dbReference>
<sequence length="250" mass="28386">MINSNLVLNNLVFASQREQGMQQTEMLQMASNLKISAVELRREYFDQIKNETSSIQKMMLTTPIRLFYSVPDELFVNGKLNPRLEQYFHEAQQLGIYAIKFNIGEFQGFNNEIIAELKKWLMLGIQINVENDQTQTSGRLAVIKKFMDAVAQAGLDLGYVYDMGNWRFVGDDELEAAKVLAKYVRYIHVKDGTGFKQTAQTVLLGAGEIMWQNILEVLPQTVPVALEYPTADLQILQKGISMLNDNLGAH</sequence>